<organism evidence="1 2">
    <name type="scientific">Vararia minispora EC-137</name>
    <dbReference type="NCBI Taxonomy" id="1314806"/>
    <lineage>
        <taxon>Eukaryota</taxon>
        <taxon>Fungi</taxon>
        <taxon>Dikarya</taxon>
        <taxon>Basidiomycota</taxon>
        <taxon>Agaricomycotina</taxon>
        <taxon>Agaricomycetes</taxon>
        <taxon>Russulales</taxon>
        <taxon>Lachnocladiaceae</taxon>
        <taxon>Vararia</taxon>
    </lineage>
</organism>
<comment type="caution">
    <text evidence="1">The sequence shown here is derived from an EMBL/GenBank/DDBJ whole genome shotgun (WGS) entry which is preliminary data.</text>
</comment>
<dbReference type="Proteomes" id="UP000814128">
    <property type="component" value="Unassembled WGS sequence"/>
</dbReference>
<gene>
    <name evidence="1" type="ORF">K488DRAFT_58735</name>
</gene>
<accession>A0ACB8Q9N5</accession>
<keyword evidence="2" id="KW-1185">Reference proteome</keyword>
<sequence length="124" mass="14595">MEAETRRKHEHEAWCRYERRWREIKSESVRATPLRFARVPWPMVDEPRGVDDITESSVREFIISPEHPEGASRRDRIRAALRRWHPDKFGRHLAKVLPSERRPVEEAVGTVVRVLNALAAEEGH</sequence>
<evidence type="ECO:0000313" key="2">
    <source>
        <dbReference type="Proteomes" id="UP000814128"/>
    </source>
</evidence>
<reference evidence="1" key="1">
    <citation type="submission" date="2021-02" db="EMBL/GenBank/DDBJ databases">
        <authorList>
            <consortium name="DOE Joint Genome Institute"/>
            <person name="Ahrendt S."/>
            <person name="Looney B.P."/>
            <person name="Miyauchi S."/>
            <person name="Morin E."/>
            <person name="Drula E."/>
            <person name="Courty P.E."/>
            <person name="Chicoki N."/>
            <person name="Fauchery L."/>
            <person name="Kohler A."/>
            <person name="Kuo A."/>
            <person name="Labutti K."/>
            <person name="Pangilinan J."/>
            <person name="Lipzen A."/>
            <person name="Riley R."/>
            <person name="Andreopoulos W."/>
            <person name="He G."/>
            <person name="Johnson J."/>
            <person name="Barry K.W."/>
            <person name="Grigoriev I.V."/>
            <person name="Nagy L."/>
            <person name="Hibbett D."/>
            <person name="Henrissat B."/>
            <person name="Matheny P.B."/>
            <person name="Labbe J."/>
            <person name="Martin F."/>
        </authorList>
    </citation>
    <scope>NUCLEOTIDE SEQUENCE</scope>
    <source>
        <strain evidence="1">EC-137</strain>
    </source>
</reference>
<protein>
    <submittedName>
        <fullName evidence="1">Uncharacterized protein</fullName>
    </submittedName>
</protein>
<dbReference type="EMBL" id="MU273758">
    <property type="protein sequence ID" value="KAI0028388.1"/>
    <property type="molecule type" value="Genomic_DNA"/>
</dbReference>
<reference evidence="1" key="2">
    <citation type="journal article" date="2022" name="New Phytol.">
        <title>Evolutionary transition to the ectomycorrhizal habit in the genomes of a hyperdiverse lineage of mushroom-forming fungi.</title>
        <authorList>
            <person name="Looney B."/>
            <person name="Miyauchi S."/>
            <person name="Morin E."/>
            <person name="Drula E."/>
            <person name="Courty P.E."/>
            <person name="Kohler A."/>
            <person name="Kuo A."/>
            <person name="LaButti K."/>
            <person name="Pangilinan J."/>
            <person name="Lipzen A."/>
            <person name="Riley R."/>
            <person name="Andreopoulos W."/>
            <person name="He G."/>
            <person name="Johnson J."/>
            <person name="Nolan M."/>
            <person name="Tritt A."/>
            <person name="Barry K.W."/>
            <person name="Grigoriev I.V."/>
            <person name="Nagy L.G."/>
            <person name="Hibbett D."/>
            <person name="Henrissat B."/>
            <person name="Matheny P.B."/>
            <person name="Labbe J."/>
            <person name="Martin F.M."/>
        </authorList>
    </citation>
    <scope>NUCLEOTIDE SEQUENCE</scope>
    <source>
        <strain evidence="1">EC-137</strain>
    </source>
</reference>
<name>A0ACB8Q9N5_9AGAM</name>
<evidence type="ECO:0000313" key="1">
    <source>
        <dbReference type="EMBL" id="KAI0028388.1"/>
    </source>
</evidence>
<proteinExistence type="predicted"/>